<protein>
    <submittedName>
        <fullName evidence="1">Lysophospholipase, alpha-beta hydrolase superfamily</fullName>
    </submittedName>
</protein>
<dbReference type="AlphaFoldDB" id="A0AAE3G9V0"/>
<name>A0AAE3G9V0_9PSEU</name>
<accession>A0AAE3G9V0</accession>
<evidence type="ECO:0000313" key="2">
    <source>
        <dbReference type="Proteomes" id="UP001206128"/>
    </source>
</evidence>
<keyword evidence="1" id="KW-0378">Hydrolase</keyword>
<dbReference type="SUPFAM" id="SSF53474">
    <property type="entry name" value="alpha/beta-Hydrolases"/>
    <property type="match status" value="1"/>
</dbReference>
<evidence type="ECO:0000313" key="1">
    <source>
        <dbReference type="EMBL" id="MCP2164327.1"/>
    </source>
</evidence>
<reference evidence="1" key="1">
    <citation type="submission" date="2022-06" db="EMBL/GenBank/DDBJ databases">
        <title>Genomic Encyclopedia of Archaeal and Bacterial Type Strains, Phase II (KMG-II): from individual species to whole genera.</title>
        <authorList>
            <person name="Goeker M."/>
        </authorList>
    </citation>
    <scope>NUCLEOTIDE SEQUENCE</scope>
    <source>
        <strain evidence="1">DSM 43935</strain>
    </source>
</reference>
<dbReference type="RefSeq" id="WP_253767832.1">
    <property type="nucleotide sequence ID" value="NZ_JAMTCK010000002.1"/>
</dbReference>
<dbReference type="EMBL" id="JAMTCK010000002">
    <property type="protein sequence ID" value="MCP2164327.1"/>
    <property type="molecule type" value="Genomic_DNA"/>
</dbReference>
<dbReference type="Gene3D" id="3.40.50.1820">
    <property type="entry name" value="alpha/beta hydrolase"/>
    <property type="match status" value="1"/>
</dbReference>
<organism evidence="1 2">
    <name type="scientific">Goodfellowiella coeruleoviolacea</name>
    <dbReference type="NCBI Taxonomy" id="334858"/>
    <lineage>
        <taxon>Bacteria</taxon>
        <taxon>Bacillati</taxon>
        <taxon>Actinomycetota</taxon>
        <taxon>Actinomycetes</taxon>
        <taxon>Pseudonocardiales</taxon>
        <taxon>Pseudonocardiaceae</taxon>
        <taxon>Goodfellowiella</taxon>
    </lineage>
</organism>
<dbReference type="Proteomes" id="UP001206128">
    <property type="component" value="Unassembled WGS sequence"/>
</dbReference>
<sequence length="243" mass="25396">MTIESTLSWHEPTGLTARGTLVVLPGRGEQPGLYERFGRRLAADAYQVHVVGDASPDPEATGERVRSLLAVPDLPRPSVLVGSDTGALLALRLVALGGVAVEALVLAGLPVPGAGASVAAESEAETRASCPTHQNLLRTKGLFHSGRLTDQHIPALLRDRVDPAAVTVPVLGLHGDNDVVSPLQQVESDYAALPHAHLVAVSDGRHDVLNAANHRSVAARIVLFLEQLRAGSGPSPILVERAA</sequence>
<dbReference type="InterPro" id="IPR029058">
    <property type="entry name" value="AB_hydrolase_fold"/>
</dbReference>
<comment type="caution">
    <text evidence="1">The sequence shown here is derived from an EMBL/GenBank/DDBJ whole genome shotgun (WGS) entry which is preliminary data.</text>
</comment>
<gene>
    <name evidence="1" type="ORF">LX83_001167</name>
</gene>
<dbReference type="GO" id="GO:0016787">
    <property type="term" value="F:hydrolase activity"/>
    <property type="evidence" value="ECO:0007669"/>
    <property type="project" value="UniProtKB-KW"/>
</dbReference>
<proteinExistence type="predicted"/>
<keyword evidence="2" id="KW-1185">Reference proteome</keyword>